<sequence>MSGDLARARDELTSVADERLKYAALELHMAMESLTYDHALTYKDEFPPTGYETWQPRKVMAIVSVVAGAVPSAPVAPGYPAAPRYPMAPAYPPPY</sequence>
<accession>A0AB33IF94</accession>
<proteinExistence type="predicted"/>
<protein>
    <submittedName>
        <fullName evidence="1">Uncharacterized protein</fullName>
    </submittedName>
</protein>
<dbReference type="Proteomes" id="UP000516424">
    <property type="component" value="Chromosome"/>
</dbReference>
<evidence type="ECO:0000313" key="1">
    <source>
        <dbReference type="EMBL" id="BCK75842.1"/>
    </source>
</evidence>
<name>A0AB33IF94_ACEAC</name>
<evidence type="ECO:0000313" key="2">
    <source>
        <dbReference type="Proteomes" id="UP000516424"/>
    </source>
</evidence>
<dbReference type="RefSeq" id="WP_010668290.1">
    <property type="nucleotide sequence ID" value="NZ_AP023410.1"/>
</dbReference>
<dbReference type="AlphaFoldDB" id="A0AB33IF94"/>
<dbReference type="EMBL" id="AP023410">
    <property type="protein sequence ID" value="BCK75842.1"/>
    <property type="molecule type" value="Genomic_DNA"/>
</dbReference>
<reference evidence="1 2" key="1">
    <citation type="journal article" date="2011" name="Microbiology">
        <title>Transcriptome response to different carbon sources in Acetobacter aceti.</title>
        <authorList>
            <person name="Sakurai K."/>
            <person name="Arai H."/>
            <person name="Ishii M."/>
            <person name="Igarashi Y."/>
        </authorList>
    </citation>
    <scope>NUCLEOTIDE SEQUENCE [LARGE SCALE GENOMIC DNA]</scope>
    <source>
        <strain evidence="1 2">NBRC 14818</strain>
    </source>
</reference>
<organism evidence="1 2">
    <name type="scientific">Acetobacter aceti NBRC 14818</name>
    <dbReference type="NCBI Taxonomy" id="887700"/>
    <lineage>
        <taxon>Bacteria</taxon>
        <taxon>Pseudomonadati</taxon>
        <taxon>Pseudomonadota</taxon>
        <taxon>Alphaproteobacteria</taxon>
        <taxon>Acetobacterales</taxon>
        <taxon>Acetobacteraceae</taxon>
        <taxon>Acetobacter</taxon>
        <taxon>Acetobacter subgen. Acetobacter</taxon>
    </lineage>
</organism>
<keyword evidence="2" id="KW-1185">Reference proteome</keyword>
<gene>
    <name evidence="1" type="ORF">EMQ_1448</name>
</gene>